<dbReference type="AlphaFoldDB" id="A0A8S1N006"/>
<sequence length="420" mass="49308">MREYCLQENTLLSNEARLVLKSPKKMSNHQTSLILKTALLGKIVMYIILIVSGIASLFDNLEILWNLLDILQQLSYMKFPENLQIQLEIYKIGSFTPIISYKQIYIYKIYLIVKIPIIPAKWIYQEYEIIVTFFTLSIFGFAYFQFHFASINPCCYFKLQLTCYFLQQQIRKLIQSCQIYFLLIEIGKKQYQQFTYSGLIRILTSYFYELTFASILQIANYNIDTTLNATIHYQHQLHFNQIQSSQYKVNKKLSGLVEGINVEQGSKQYFTILLIKKTLIIVNLVVLQEYAAAQSLITACLSGLFFCYFYIYKPFENTYENMKIFITEILIMLKVILFSGYAILKFNQNKDPAEVLCLINVKWFTLMLVSPCSFRFTNNYQNILIPLCIYILDGQNFDQLSLKVLLTRIQNFKNTNIKSI</sequence>
<dbReference type="EMBL" id="CAJJDM010000078">
    <property type="protein sequence ID" value="CAD8086028.1"/>
    <property type="molecule type" value="Genomic_DNA"/>
</dbReference>
<feature type="transmembrane region" description="Helical" evidence="1">
    <location>
        <begin position="292"/>
        <end position="312"/>
    </location>
</feature>
<dbReference type="Proteomes" id="UP000688137">
    <property type="component" value="Unassembled WGS sequence"/>
</dbReference>
<keyword evidence="1" id="KW-1133">Transmembrane helix</keyword>
<protein>
    <recommendedName>
        <fullName evidence="4">Transmembrane protein</fullName>
    </recommendedName>
</protein>
<proteinExistence type="predicted"/>
<evidence type="ECO:0000313" key="2">
    <source>
        <dbReference type="EMBL" id="CAD8086028.1"/>
    </source>
</evidence>
<evidence type="ECO:0000313" key="3">
    <source>
        <dbReference type="Proteomes" id="UP000688137"/>
    </source>
</evidence>
<name>A0A8S1N006_PARPR</name>
<gene>
    <name evidence="2" type="ORF">PPRIM_AZ9-3.1.T0750192</name>
</gene>
<reference evidence="2" key="1">
    <citation type="submission" date="2021-01" db="EMBL/GenBank/DDBJ databases">
        <authorList>
            <consortium name="Genoscope - CEA"/>
            <person name="William W."/>
        </authorList>
    </citation>
    <scope>NUCLEOTIDE SEQUENCE</scope>
</reference>
<keyword evidence="3" id="KW-1185">Reference proteome</keyword>
<dbReference type="PANTHER" id="PTHR38934:SF6">
    <property type="entry name" value="CHROMOSOME UNDETERMINED SCAFFOLD_176, WHOLE GENOME SHOTGUN SEQUENCE"/>
    <property type="match status" value="1"/>
</dbReference>
<feature type="transmembrane region" description="Helical" evidence="1">
    <location>
        <begin position="33"/>
        <end position="58"/>
    </location>
</feature>
<keyword evidence="1" id="KW-0812">Transmembrane</keyword>
<keyword evidence="1" id="KW-0472">Membrane</keyword>
<organism evidence="2 3">
    <name type="scientific">Paramecium primaurelia</name>
    <dbReference type="NCBI Taxonomy" id="5886"/>
    <lineage>
        <taxon>Eukaryota</taxon>
        <taxon>Sar</taxon>
        <taxon>Alveolata</taxon>
        <taxon>Ciliophora</taxon>
        <taxon>Intramacronucleata</taxon>
        <taxon>Oligohymenophorea</taxon>
        <taxon>Peniculida</taxon>
        <taxon>Parameciidae</taxon>
        <taxon>Paramecium</taxon>
    </lineage>
</organism>
<feature type="transmembrane region" description="Helical" evidence="1">
    <location>
        <begin position="129"/>
        <end position="149"/>
    </location>
</feature>
<evidence type="ECO:0000256" key="1">
    <source>
        <dbReference type="SAM" id="Phobius"/>
    </source>
</evidence>
<comment type="caution">
    <text evidence="2">The sequence shown here is derived from an EMBL/GenBank/DDBJ whole genome shotgun (WGS) entry which is preliminary data.</text>
</comment>
<evidence type="ECO:0008006" key="4">
    <source>
        <dbReference type="Google" id="ProtNLM"/>
    </source>
</evidence>
<accession>A0A8S1N006</accession>
<dbReference type="PANTHER" id="PTHR38934">
    <property type="entry name" value="HYPHALLY REGULATED CELL WALL PROTEIN 1"/>
    <property type="match status" value="1"/>
</dbReference>
<feature type="transmembrane region" description="Helical" evidence="1">
    <location>
        <begin position="324"/>
        <end position="344"/>
    </location>
</feature>